<dbReference type="SUPFAM" id="SSF55136">
    <property type="entry name" value="Probable bacterial effector-binding domain"/>
    <property type="match status" value="1"/>
</dbReference>
<organism evidence="2 3">
    <name type="scientific">Paenibacillus cremeus</name>
    <dbReference type="NCBI Taxonomy" id="2163881"/>
    <lineage>
        <taxon>Bacteria</taxon>
        <taxon>Bacillati</taxon>
        <taxon>Bacillota</taxon>
        <taxon>Bacilli</taxon>
        <taxon>Bacillales</taxon>
        <taxon>Paenibacillaceae</taxon>
        <taxon>Paenibacillus</taxon>
    </lineage>
</organism>
<sequence length="147" mass="16951">MEPFVFDHNKTFTLYGFSKRHEDPSKPYSATMFELMDKLWGEVRSKGLSHKGINHVVYDLDQVVFAGIELTDAPQDDSQLERREVVLEKYAYCKHIGPYSQLGQTYERIQSAIQAAGEQVKAPSLEVYGHWNADESKLETEIYFQLV</sequence>
<comment type="caution">
    <text evidence="2">The sequence shown here is derived from an EMBL/GenBank/DDBJ whole genome shotgun (WGS) entry which is preliminary data.</text>
</comment>
<dbReference type="Proteomes" id="UP000317036">
    <property type="component" value="Unassembled WGS sequence"/>
</dbReference>
<evidence type="ECO:0000313" key="3">
    <source>
        <dbReference type="Proteomes" id="UP000317036"/>
    </source>
</evidence>
<dbReference type="RefSeq" id="WP_144848620.1">
    <property type="nucleotide sequence ID" value="NZ_VNJI01000019.1"/>
</dbReference>
<dbReference type="AlphaFoldDB" id="A0A559K9R0"/>
<dbReference type="InterPro" id="IPR011256">
    <property type="entry name" value="Reg_factor_effector_dom_sf"/>
</dbReference>
<evidence type="ECO:0000259" key="1">
    <source>
        <dbReference type="SMART" id="SM00871"/>
    </source>
</evidence>
<gene>
    <name evidence="2" type="ORF">FPZ49_16405</name>
</gene>
<protein>
    <submittedName>
        <fullName evidence="2">GyrI-like domain-containing protein</fullName>
    </submittedName>
</protein>
<proteinExistence type="predicted"/>
<dbReference type="EMBL" id="VNJI01000019">
    <property type="protein sequence ID" value="TVY08856.1"/>
    <property type="molecule type" value="Genomic_DNA"/>
</dbReference>
<accession>A0A559K9R0</accession>
<dbReference type="OrthoDB" id="795001at2"/>
<dbReference type="InterPro" id="IPR010499">
    <property type="entry name" value="AraC_E-bd"/>
</dbReference>
<name>A0A559K9R0_9BACL</name>
<evidence type="ECO:0000313" key="2">
    <source>
        <dbReference type="EMBL" id="TVY08856.1"/>
    </source>
</evidence>
<keyword evidence="3" id="KW-1185">Reference proteome</keyword>
<reference evidence="2 3" key="1">
    <citation type="submission" date="2019-07" db="EMBL/GenBank/DDBJ databases">
        <authorList>
            <person name="Kim J."/>
        </authorList>
    </citation>
    <scope>NUCLEOTIDE SEQUENCE [LARGE SCALE GENOMIC DNA]</scope>
    <source>
        <strain evidence="2 3">JC52</strain>
    </source>
</reference>
<dbReference type="SMART" id="SM00871">
    <property type="entry name" value="AraC_E_bind"/>
    <property type="match status" value="1"/>
</dbReference>
<dbReference type="InterPro" id="IPR029442">
    <property type="entry name" value="GyrI-like"/>
</dbReference>
<feature type="domain" description="AraC effector-binding" evidence="1">
    <location>
        <begin position="2"/>
        <end position="147"/>
    </location>
</feature>
<dbReference type="Gene3D" id="3.20.80.10">
    <property type="entry name" value="Regulatory factor, effector binding domain"/>
    <property type="match status" value="1"/>
</dbReference>
<dbReference type="Pfam" id="PF06445">
    <property type="entry name" value="GyrI-like"/>
    <property type="match status" value="1"/>
</dbReference>